<proteinExistence type="predicted"/>
<dbReference type="EMBL" id="MF477835">
    <property type="protein sequence ID" value="AXE74972.1"/>
    <property type="molecule type" value="Genomic_DNA"/>
</dbReference>
<sequence>MKKNRGLKRKFKSTLYDYNEKLNEYSGYVELYVPQINYVNENISGYEYQVIDFLIENTKDSIPESAAFMYIIDEINALNSHLIISDDNNDLNLNLIQEQSEKIPNYIKQLESKYNLKFTRKVSVTEMNFTDYVNLDEEDKFDILYYIKKDKEKVIFVTNVLWTWISR</sequence>
<dbReference type="EMBL" id="CP047363">
    <property type="protein sequence ID" value="QIH77102.1"/>
    <property type="molecule type" value="Genomic_DNA"/>
</dbReference>
<dbReference type="RefSeq" id="WP_164952753.1">
    <property type="nucleotide sequence ID" value="NZ_CP046590.1"/>
</dbReference>
<dbReference type="Proteomes" id="UP000501122">
    <property type="component" value="Chromosome"/>
</dbReference>
<name>A0A4Y1NNF4_9STAP</name>
<evidence type="ECO:0000313" key="1">
    <source>
        <dbReference type="EMBL" id="AXE74972.1"/>
    </source>
</evidence>
<accession>A0A4Y1NNF4</accession>
<protein>
    <submittedName>
        <fullName evidence="1">Uncharacterized protein</fullName>
    </submittedName>
</protein>
<gene>
    <name evidence="2" type="ORF">GTN30_00275</name>
</gene>
<evidence type="ECO:0000313" key="2">
    <source>
        <dbReference type="EMBL" id="QIH77102.1"/>
    </source>
</evidence>
<dbReference type="AlphaFoldDB" id="A0A4Y1NNF4"/>
<reference evidence="1" key="1">
    <citation type="journal article" date="2019" name="J. Antimicrob. Chemother.">
        <title>Macrococcus canis contains recombinogenic methicillin resistance elements and the mecB plasmid found in Staphylococcus aureus.</title>
        <authorList>
            <person name="Chanchaithong P."/>
            <person name="Perreten V."/>
            <person name="Schwendener S."/>
        </authorList>
    </citation>
    <scope>NUCLEOTIDE SEQUENCE</scope>
    <source>
        <strain evidence="1">Epi0076A</strain>
    </source>
</reference>
<organism evidence="1">
    <name type="scientific">Macrococcoides canis</name>
    <dbReference type="NCBI Taxonomy" id="1855823"/>
    <lineage>
        <taxon>Bacteria</taxon>
        <taxon>Bacillati</taxon>
        <taxon>Bacillota</taxon>
        <taxon>Bacilli</taxon>
        <taxon>Bacillales</taxon>
        <taxon>Staphylococcaceae</taxon>
        <taxon>Macrococcoides</taxon>
    </lineage>
</organism>
<reference evidence="2" key="2">
    <citation type="journal article" date="2020" name="Antimicrob. Agents Chemother.">
        <title>The novel macrolide resistance genes mef(D), msr(F) and msr(H) are present on resistance islands in Macrococcus canis, Macrococcus caseolyticus and Staphylococcus aureus.</title>
        <authorList>
            <person name="Schwendener S."/>
            <person name="Dona V."/>
            <person name="Perreten V."/>
        </authorList>
    </citation>
    <scope>NUCLEOTIDE SEQUENCE</scope>
    <source>
        <strain evidence="2">Epi0076A</strain>
    </source>
</reference>